<dbReference type="Proteomes" id="UP000799755">
    <property type="component" value="Unassembled WGS sequence"/>
</dbReference>
<accession>A0ACB6R3D8</accession>
<proteinExistence type="predicted"/>
<organism evidence="1 2">
    <name type="scientific">Lindgomyces ingoldianus</name>
    <dbReference type="NCBI Taxonomy" id="673940"/>
    <lineage>
        <taxon>Eukaryota</taxon>
        <taxon>Fungi</taxon>
        <taxon>Dikarya</taxon>
        <taxon>Ascomycota</taxon>
        <taxon>Pezizomycotina</taxon>
        <taxon>Dothideomycetes</taxon>
        <taxon>Pleosporomycetidae</taxon>
        <taxon>Pleosporales</taxon>
        <taxon>Lindgomycetaceae</taxon>
        <taxon>Lindgomyces</taxon>
    </lineage>
</organism>
<dbReference type="EMBL" id="MU003500">
    <property type="protein sequence ID" value="KAF2473333.1"/>
    <property type="molecule type" value="Genomic_DNA"/>
</dbReference>
<keyword evidence="2" id="KW-1185">Reference proteome</keyword>
<reference evidence="1" key="1">
    <citation type="journal article" date="2020" name="Stud. Mycol.">
        <title>101 Dothideomycetes genomes: a test case for predicting lifestyles and emergence of pathogens.</title>
        <authorList>
            <person name="Haridas S."/>
            <person name="Albert R."/>
            <person name="Binder M."/>
            <person name="Bloem J."/>
            <person name="Labutti K."/>
            <person name="Salamov A."/>
            <person name="Andreopoulos B."/>
            <person name="Baker S."/>
            <person name="Barry K."/>
            <person name="Bills G."/>
            <person name="Bluhm B."/>
            <person name="Cannon C."/>
            <person name="Castanera R."/>
            <person name="Culley D."/>
            <person name="Daum C."/>
            <person name="Ezra D."/>
            <person name="Gonzalez J."/>
            <person name="Henrissat B."/>
            <person name="Kuo A."/>
            <person name="Liang C."/>
            <person name="Lipzen A."/>
            <person name="Lutzoni F."/>
            <person name="Magnuson J."/>
            <person name="Mondo S."/>
            <person name="Nolan M."/>
            <person name="Ohm R."/>
            <person name="Pangilinan J."/>
            <person name="Park H.-J."/>
            <person name="Ramirez L."/>
            <person name="Alfaro M."/>
            <person name="Sun H."/>
            <person name="Tritt A."/>
            <person name="Yoshinaga Y."/>
            <person name="Zwiers L.-H."/>
            <person name="Turgeon B."/>
            <person name="Goodwin S."/>
            <person name="Spatafora J."/>
            <person name="Crous P."/>
            <person name="Grigoriev I."/>
        </authorList>
    </citation>
    <scope>NUCLEOTIDE SEQUENCE</scope>
    <source>
        <strain evidence="1">ATCC 200398</strain>
    </source>
</reference>
<sequence>MVVLNFTLTPEAAAKVHDLLVCLGKFSDAVAIEARRDRFTFTALNSSKSAYAALTLDGKQFFISYECIPSHGGPDGRFTCSMYTKALLSVFKGRLYDPLGRDGAIDRCEVSVQDRPDQAECRFIVKMVCNQGVIKTYKLTYEAVEVMHALFDKNVAKNRWSMHSSAMKEYIEYFGTKTEMLDIFAGEDGRAVFKSYTEKISNGKEILKHPLVTAVAVNTSDFEDFNVQPGLHIIISVKDFKAIVIHADTLKTNLKAYYSQPTRPLQFNYGCDGFLCEFTLMTSGDYAGLTPTPAPQISSRSDSRAQSTTSERTENRGKRPEMPPPAEPASRRTARRRNPGSRRAKSPKQGDPDPESLFVGREEEDRSWDPVDYNNEEETLGWDASADHEAAIFPTFRDSGSLSRTETEDNNEAVAPTQRVSQIKGLW</sequence>
<evidence type="ECO:0000313" key="2">
    <source>
        <dbReference type="Proteomes" id="UP000799755"/>
    </source>
</evidence>
<comment type="caution">
    <text evidence="1">The sequence shown here is derived from an EMBL/GenBank/DDBJ whole genome shotgun (WGS) entry which is preliminary data.</text>
</comment>
<protein>
    <submittedName>
        <fullName evidence="1">Uncharacterized protein</fullName>
    </submittedName>
</protein>
<gene>
    <name evidence="1" type="ORF">BDR25DRAFT_257712</name>
</gene>
<evidence type="ECO:0000313" key="1">
    <source>
        <dbReference type="EMBL" id="KAF2473333.1"/>
    </source>
</evidence>
<name>A0ACB6R3D8_9PLEO</name>